<gene>
    <name evidence="4" type="ORF">FOM92_15430</name>
</gene>
<dbReference type="PANTHER" id="PTHR43656">
    <property type="entry name" value="BINDING OXIDOREDUCTASE, PUTATIVE (AFU_ORTHOLOGUE AFUA_2G08260)-RELATED"/>
    <property type="match status" value="1"/>
</dbReference>
<dbReference type="EMBL" id="VKKU01000002">
    <property type="protein sequence ID" value="TSB02474.1"/>
    <property type="molecule type" value="Genomic_DNA"/>
</dbReference>
<sequence length="415" mass="44176">MILPSTATPSPFSDVKIGPITLRNRFIKSATNEGMAKGGIVSKGLARFHEQVAEGGAALSTVAYCATSLDGRTFVDQAVLDDESLPDFRVLTDAVHKHGGAASAQITHAGSFTFLDHATLKTARPLSSSGGFNKVGVMSHRWLKKKMNRDEMDAMTAEFVGAAIKAREAGFDAVELHMGHGYLLSQFLSKIYNKRWDSYGGNIEKRLKFPREVLGRVLDTVGKDMAVIVKYSMTDGHKGNTIEDGVAIAKAIAADGAHLAVLSNGLNVESITAMFGSAFPQANRGTVGNPIIALGMWIQSLSEPKNVVFRENYLRELALRVRASVDMPLAYLGGVQSLDGAQQAMADGFECIALGRALVNDPAFVNKLQSGALAKSACTACNRCVTMMYSPNGTFCVEGKPGDAKLNIIKAGAAA</sequence>
<dbReference type="Gene3D" id="3.20.20.70">
    <property type="entry name" value="Aldolase class I"/>
    <property type="match status" value="1"/>
</dbReference>
<dbReference type="InterPro" id="IPR001155">
    <property type="entry name" value="OxRdtase_FMN_N"/>
</dbReference>
<dbReference type="Proteomes" id="UP000320160">
    <property type="component" value="Unassembled WGS sequence"/>
</dbReference>
<dbReference type="AlphaFoldDB" id="A0A553WCQ4"/>
<comment type="caution">
    <text evidence="4">The sequence shown here is derived from an EMBL/GenBank/DDBJ whole genome shotgun (WGS) entry which is preliminary data.</text>
</comment>
<evidence type="ECO:0000256" key="1">
    <source>
        <dbReference type="ARBA" id="ARBA00022630"/>
    </source>
</evidence>
<organism evidence="4 5">
    <name type="scientific">Sphingorhabdus contaminans</name>
    <dbReference type="NCBI Taxonomy" id="1343899"/>
    <lineage>
        <taxon>Bacteria</taxon>
        <taxon>Pseudomonadati</taxon>
        <taxon>Pseudomonadota</taxon>
        <taxon>Alphaproteobacteria</taxon>
        <taxon>Sphingomonadales</taxon>
        <taxon>Sphingomonadaceae</taxon>
        <taxon>Sphingorhabdus</taxon>
    </lineage>
</organism>
<reference evidence="4 5" key="1">
    <citation type="submission" date="2019-07" db="EMBL/GenBank/DDBJ databases">
        <authorList>
            <person name="Park M."/>
        </authorList>
    </citation>
    <scope>NUCLEOTIDE SEQUENCE [LARGE SCALE GENOMIC DNA]</scope>
    <source>
        <strain evidence="4 5">KCTC32445</strain>
    </source>
</reference>
<accession>A0A553WCQ4</accession>
<keyword evidence="1" id="KW-0285">Flavoprotein</keyword>
<evidence type="ECO:0000313" key="4">
    <source>
        <dbReference type="EMBL" id="TSB02474.1"/>
    </source>
</evidence>
<dbReference type="Pfam" id="PF00724">
    <property type="entry name" value="Oxidored_FMN"/>
    <property type="match status" value="1"/>
</dbReference>
<keyword evidence="5" id="KW-1185">Reference proteome</keyword>
<dbReference type="InterPro" id="IPR013785">
    <property type="entry name" value="Aldolase_TIM"/>
</dbReference>
<protein>
    <submittedName>
        <fullName evidence="4">NADH:flavin oxidoreductase</fullName>
    </submittedName>
</protein>
<evidence type="ECO:0000313" key="5">
    <source>
        <dbReference type="Proteomes" id="UP000320160"/>
    </source>
</evidence>
<dbReference type="GO" id="GO:0010181">
    <property type="term" value="F:FMN binding"/>
    <property type="evidence" value="ECO:0007669"/>
    <property type="project" value="InterPro"/>
</dbReference>
<dbReference type="OrthoDB" id="9804454at2"/>
<dbReference type="SUPFAM" id="SSF51395">
    <property type="entry name" value="FMN-linked oxidoreductases"/>
    <property type="match status" value="1"/>
</dbReference>
<evidence type="ECO:0000259" key="3">
    <source>
        <dbReference type="Pfam" id="PF00724"/>
    </source>
</evidence>
<proteinExistence type="predicted"/>
<feature type="domain" description="NADH:flavin oxidoreductase/NADH oxidase N-terminal" evidence="3">
    <location>
        <begin position="12"/>
        <end position="371"/>
    </location>
</feature>
<dbReference type="GO" id="GO:0016491">
    <property type="term" value="F:oxidoreductase activity"/>
    <property type="evidence" value="ECO:0007669"/>
    <property type="project" value="UniProtKB-KW"/>
</dbReference>
<evidence type="ECO:0000256" key="2">
    <source>
        <dbReference type="ARBA" id="ARBA00023002"/>
    </source>
</evidence>
<keyword evidence="2" id="KW-0560">Oxidoreductase</keyword>
<dbReference type="CDD" id="cd02803">
    <property type="entry name" value="OYE_like_FMN_family"/>
    <property type="match status" value="1"/>
</dbReference>
<dbReference type="InterPro" id="IPR051799">
    <property type="entry name" value="NADH_flavin_oxidoreductase"/>
</dbReference>
<dbReference type="PANTHER" id="PTHR43656:SF2">
    <property type="entry name" value="BINDING OXIDOREDUCTASE, PUTATIVE (AFU_ORTHOLOGUE AFUA_2G08260)-RELATED"/>
    <property type="match status" value="1"/>
</dbReference>
<name>A0A553WCQ4_9SPHN</name>